<dbReference type="InterPro" id="IPR038563">
    <property type="entry name" value="Endonuclease_7_sf"/>
</dbReference>
<sequence>MPSFIKNSKSVINIQNNDKFCFLWSVVAALHPSPFNKNPNRTTSYPHFSRILKYEGINFPIQLKDINKFEKINNLSINVFTLDKSSIVPICLSKTDFTPHINLLMIPCDNLNCDIDDKNNFSDSSTEFNETNVELNRTFHFALINDLSRLLHKQMKNNKIRKWICNRCLNNFTSKQTLETHLIDCKNLNRTKITLPKDNEKFLKFKNFKNKEFVPFVIYADLESILVKHNDLKCTSKMQKYQKHEPFSIAYYLKCYYDDSLSKFKLYTGKDCITWFVKELETLAFEFKNIFLNIIPIKKLSYEQENQHLTATYCHICCKPFSSENVKVKDHCHLTGNYRGPAHSNCNLNYKNSHTIPVIFHNLSGYDSHFIIKALSVEIKGNISLLPVNKEKYISFTKYIEKTNVSFRFLDSFRFMASSLDKLSSYLEKKQKIITRKYYQNDEEFELVQRKGVFPYEYLDCWEKLQDIKLPPRECFYSSIYDCNISQTEYDHACNVWKTFKINNLQEYAELYLKTDVLLLADIFENFRSTCWTTYKLDSLHYYTAPGLAFDSMLKITEIELELLTDIDMIMFIERGIRGGISQCCNRYGKANNKYMVDEFNPNEPTSYLMYYDVNNLYGYAMSFPLPEGKFEWVHDIYSINIDDINDNNEYGYIFEVDIHYPDALHETHKDLPLLP</sequence>
<dbReference type="AlphaFoldDB" id="A0A7F5RJX9"/>
<evidence type="ECO:0000313" key="2">
    <source>
        <dbReference type="RefSeq" id="XP_025836309.1"/>
    </source>
</evidence>
<dbReference type="GeneID" id="112906428"/>
<dbReference type="KEGG" id="apln:112906428"/>
<dbReference type="GO" id="GO:0042575">
    <property type="term" value="C:DNA polymerase complex"/>
    <property type="evidence" value="ECO:0007669"/>
    <property type="project" value="UniProtKB-ARBA"/>
</dbReference>
<gene>
    <name evidence="2" type="primary">LOC112906428</name>
</gene>
<dbReference type="GO" id="GO:0071897">
    <property type="term" value="P:DNA biosynthetic process"/>
    <property type="evidence" value="ECO:0007669"/>
    <property type="project" value="UniProtKB-ARBA"/>
</dbReference>
<dbReference type="PANTHER" id="PTHR31511:SF12">
    <property type="entry name" value="RHO TERMINATION FACTOR N-TERMINAL DOMAIN-CONTAINING PROTEIN"/>
    <property type="match status" value="1"/>
</dbReference>
<proteinExistence type="predicted"/>
<reference evidence="2" key="1">
    <citation type="submission" date="2025-08" db="UniProtKB">
        <authorList>
            <consortium name="RefSeq"/>
        </authorList>
    </citation>
    <scope>IDENTIFICATION</scope>
    <source>
        <tissue evidence="2">Entire body</tissue>
    </source>
</reference>
<dbReference type="Proteomes" id="UP000192223">
    <property type="component" value="Unplaced"/>
</dbReference>
<dbReference type="InterPro" id="IPR044925">
    <property type="entry name" value="His-Me_finger_sf"/>
</dbReference>
<dbReference type="InterPro" id="IPR043502">
    <property type="entry name" value="DNA/RNA_pol_sf"/>
</dbReference>
<dbReference type="InParanoid" id="A0A7F5RJX9"/>
<evidence type="ECO:0000313" key="1">
    <source>
        <dbReference type="Proteomes" id="UP000192223"/>
    </source>
</evidence>
<dbReference type="RefSeq" id="XP_025836309.1">
    <property type="nucleotide sequence ID" value="XM_025980524.1"/>
</dbReference>
<dbReference type="OrthoDB" id="6729624at2759"/>
<dbReference type="SUPFAM" id="SSF53098">
    <property type="entry name" value="Ribonuclease H-like"/>
    <property type="match status" value="1"/>
</dbReference>
<protein>
    <submittedName>
        <fullName evidence="2">Uncharacterized protein LOC112906428</fullName>
    </submittedName>
</protein>
<dbReference type="Gene3D" id="3.40.1800.10">
    <property type="entry name" value="His-Me finger endonucleases"/>
    <property type="match status" value="1"/>
</dbReference>
<name>A0A7F5RJX9_AGRPL</name>
<dbReference type="PANTHER" id="PTHR31511">
    <property type="entry name" value="PROTEIN CBG23764"/>
    <property type="match status" value="1"/>
</dbReference>
<dbReference type="SUPFAM" id="SSF56672">
    <property type="entry name" value="DNA/RNA polymerases"/>
    <property type="match status" value="1"/>
</dbReference>
<dbReference type="SUPFAM" id="SSF54060">
    <property type="entry name" value="His-Me finger endonucleases"/>
    <property type="match status" value="1"/>
</dbReference>
<accession>A0A7F5RJX9</accession>
<keyword evidence="1" id="KW-1185">Reference proteome</keyword>
<organism evidence="1 2">
    <name type="scientific">Agrilus planipennis</name>
    <name type="common">Emerald ash borer</name>
    <name type="synonym">Agrilus marcopoli</name>
    <dbReference type="NCBI Taxonomy" id="224129"/>
    <lineage>
        <taxon>Eukaryota</taxon>
        <taxon>Metazoa</taxon>
        <taxon>Ecdysozoa</taxon>
        <taxon>Arthropoda</taxon>
        <taxon>Hexapoda</taxon>
        <taxon>Insecta</taxon>
        <taxon>Pterygota</taxon>
        <taxon>Neoptera</taxon>
        <taxon>Endopterygota</taxon>
        <taxon>Coleoptera</taxon>
        <taxon>Polyphaga</taxon>
        <taxon>Elateriformia</taxon>
        <taxon>Buprestoidea</taxon>
        <taxon>Buprestidae</taxon>
        <taxon>Agrilinae</taxon>
        <taxon>Agrilus</taxon>
    </lineage>
</organism>
<dbReference type="InterPro" id="IPR012337">
    <property type="entry name" value="RNaseH-like_sf"/>
</dbReference>